<feature type="domain" description="Fibronectin type-III" evidence="3">
    <location>
        <begin position="123"/>
        <end position="212"/>
    </location>
</feature>
<dbReference type="Gene3D" id="2.60.40.10">
    <property type="entry name" value="Immunoglobulins"/>
    <property type="match status" value="4"/>
</dbReference>
<dbReference type="NCBIfam" id="TIGR04183">
    <property type="entry name" value="Por_Secre_tail"/>
    <property type="match status" value="1"/>
</dbReference>
<dbReference type="InterPro" id="IPR026444">
    <property type="entry name" value="Secre_tail"/>
</dbReference>
<dbReference type="InterPro" id="IPR050964">
    <property type="entry name" value="Striated_Muscle_Regulatory"/>
</dbReference>
<accession>C6VX62</accession>
<sequence>MNPFRLFALTLLCIGLVFSHRVWAAIPKAPTALTAVATTSGQINLAWLDVSTDETGFEVEQSTDGTKFVRVADLPANAIVYQDKSLKPATKYWYRVRSKNASGNSAYSNIANATTLPVTIPKAPSALAATVVSATQLNLTWTDNATDETGFELERSTDALSFTKIADLPANTTTYQNTGLAPATRYWYRVAAKNTAGKSAYSNIANATTLQVAPNAPANLTATDVSTSQINLKWTDNANNETGFQIERSADGAVFTKIADVAANVTTYQNTGLSAATQYHYRVRAVNAVGASVYSNTASARTQNVPVPNAPVNLTAVPTAPGLIQLRWEKPTGNATDVVLERAKGDGDFVQLVKLPATVLQYEDKSGFESDDYYYRIKAVNAGGDSPYSLVAIVRAASVITSVEPVSGKHLVYAAGRTLVVELGRPAQAQLTVYDQSGRLYKSQKIGRSARVDLAMLPVGIYIVVAEIGQDVLSRRIVLY</sequence>
<dbReference type="STRING" id="471854.Dfer_0264"/>
<dbReference type="InterPro" id="IPR036116">
    <property type="entry name" value="FN3_sf"/>
</dbReference>
<dbReference type="InterPro" id="IPR003961">
    <property type="entry name" value="FN3_dom"/>
</dbReference>
<dbReference type="InterPro" id="IPR013783">
    <property type="entry name" value="Ig-like_fold"/>
</dbReference>
<dbReference type="SMART" id="SM00060">
    <property type="entry name" value="FN3"/>
    <property type="match status" value="4"/>
</dbReference>
<protein>
    <submittedName>
        <fullName evidence="4">Fibronectin type III domain protein</fullName>
    </submittedName>
</protein>
<dbReference type="Proteomes" id="UP000002011">
    <property type="component" value="Chromosome"/>
</dbReference>
<dbReference type="CDD" id="cd00063">
    <property type="entry name" value="FN3"/>
    <property type="match status" value="4"/>
</dbReference>
<dbReference type="Pfam" id="PF00041">
    <property type="entry name" value="fn3"/>
    <property type="match status" value="3"/>
</dbReference>
<dbReference type="EMBL" id="CP001619">
    <property type="protein sequence ID" value="ACT91535.1"/>
    <property type="molecule type" value="Genomic_DNA"/>
</dbReference>
<name>C6VX62_DYAFD</name>
<reference evidence="4 5" key="1">
    <citation type="journal article" date="2009" name="Stand. Genomic Sci.">
        <title>Complete genome sequence of Dyadobacter fermentans type strain (NS114).</title>
        <authorList>
            <person name="Lang E."/>
            <person name="Lapidus A."/>
            <person name="Chertkov O."/>
            <person name="Brettin T."/>
            <person name="Detter J.C."/>
            <person name="Han C."/>
            <person name="Copeland A."/>
            <person name="Glavina Del Rio T."/>
            <person name="Nolan M."/>
            <person name="Chen F."/>
            <person name="Lucas S."/>
            <person name="Tice H."/>
            <person name="Cheng J.F."/>
            <person name="Land M."/>
            <person name="Hauser L."/>
            <person name="Chang Y.J."/>
            <person name="Jeffries C.D."/>
            <person name="Kopitz M."/>
            <person name="Bruce D."/>
            <person name="Goodwin L."/>
            <person name="Pitluck S."/>
            <person name="Ovchinnikova G."/>
            <person name="Pati A."/>
            <person name="Ivanova N."/>
            <person name="Mavrommatis K."/>
            <person name="Chen A."/>
            <person name="Palaniappan K."/>
            <person name="Chain P."/>
            <person name="Bristow J."/>
            <person name="Eisen J.A."/>
            <person name="Markowitz V."/>
            <person name="Hugenholtz P."/>
            <person name="Goker M."/>
            <person name="Rohde M."/>
            <person name="Kyrpides N.C."/>
            <person name="Klenk H.P."/>
        </authorList>
    </citation>
    <scope>NUCLEOTIDE SEQUENCE [LARGE SCALE GENOMIC DNA]</scope>
    <source>
        <strain evidence="5">ATCC 700827 / DSM 18053 / CIP 107007 / KCTC 52180 / NS114</strain>
    </source>
</reference>
<dbReference type="HOGENOM" id="CLU_568304_0_0_10"/>
<evidence type="ECO:0000313" key="4">
    <source>
        <dbReference type="EMBL" id="ACT91535.1"/>
    </source>
</evidence>
<dbReference type="PROSITE" id="PS50853">
    <property type="entry name" value="FN3"/>
    <property type="match status" value="4"/>
</dbReference>
<keyword evidence="2" id="KW-0732">Signal</keyword>
<dbReference type="PANTHER" id="PTHR13817:SF73">
    <property type="entry name" value="FIBRONECTIN TYPE-III DOMAIN-CONTAINING PROTEIN"/>
    <property type="match status" value="1"/>
</dbReference>
<dbReference type="OrthoDB" id="9803616at2"/>
<dbReference type="SUPFAM" id="SSF49265">
    <property type="entry name" value="Fibronectin type III"/>
    <property type="match status" value="2"/>
</dbReference>
<feature type="signal peptide" evidence="2">
    <location>
        <begin position="1"/>
        <end position="24"/>
    </location>
</feature>
<feature type="chain" id="PRO_5002969258" evidence="2">
    <location>
        <begin position="25"/>
        <end position="480"/>
    </location>
</feature>
<dbReference type="AlphaFoldDB" id="C6VX62"/>
<keyword evidence="5" id="KW-1185">Reference proteome</keyword>
<evidence type="ECO:0000259" key="3">
    <source>
        <dbReference type="PROSITE" id="PS50853"/>
    </source>
</evidence>
<dbReference type="RefSeq" id="WP_012779883.1">
    <property type="nucleotide sequence ID" value="NC_013037.1"/>
</dbReference>
<evidence type="ECO:0000256" key="2">
    <source>
        <dbReference type="SAM" id="SignalP"/>
    </source>
</evidence>
<feature type="domain" description="Fibronectin type-III" evidence="3">
    <location>
        <begin position="216"/>
        <end position="305"/>
    </location>
</feature>
<dbReference type="KEGG" id="dfe:Dfer_0264"/>
<evidence type="ECO:0000256" key="1">
    <source>
        <dbReference type="ARBA" id="ARBA00022737"/>
    </source>
</evidence>
<organism evidence="4 5">
    <name type="scientific">Dyadobacter fermentans (strain ATCC 700827 / DSM 18053 / CIP 107007 / KCTC 52180 / NS114)</name>
    <dbReference type="NCBI Taxonomy" id="471854"/>
    <lineage>
        <taxon>Bacteria</taxon>
        <taxon>Pseudomonadati</taxon>
        <taxon>Bacteroidota</taxon>
        <taxon>Cytophagia</taxon>
        <taxon>Cytophagales</taxon>
        <taxon>Spirosomataceae</taxon>
        <taxon>Dyadobacter</taxon>
    </lineage>
</organism>
<feature type="domain" description="Fibronectin type-III" evidence="3">
    <location>
        <begin position="310"/>
        <end position="399"/>
    </location>
</feature>
<proteinExistence type="predicted"/>
<keyword evidence="1" id="KW-0677">Repeat</keyword>
<evidence type="ECO:0000313" key="5">
    <source>
        <dbReference type="Proteomes" id="UP000002011"/>
    </source>
</evidence>
<dbReference type="eggNOG" id="COG4733">
    <property type="taxonomic scope" value="Bacteria"/>
</dbReference>
<gene>
    <name evidence="4" type="ordered locus">Dfer_0264</name>
</gene>
<dbReference type="PANTHER" id="PTHR13817">
    <property type="entry name" value="TITIN"/>
    <property type="match status" value="1"/>
</dbReference>
<feature type="domain" description="Fibronectin type-III" evidence="3">
    <location>
        <begin position="29"/>
        <end position="118"/>
    </location>
</feature>